<reference evidence="3" key="1">
    <citation type="submission" date="2023-03" db="EMBL/GenBank/DDBJ databases">
        <title>Stygiobacter electus gen. nov., sp. nov., facultatively anaerobic thermotolerant bacterium of the class Ignavibacteria from a well of Yessentuki mineral water deposit.</title>
        <authorList>
            <person name="Podosokorskaya O.A."/>
            <person name="Elcheninov A.G."/>
            <person name="Petrova N.F."/>
            <person name="Zavarzina D.G."/>
            <person name="Kublanov I.V."/>
            <person name="Merkel A.Y."/>
        </authorList>
    </citation>
    <scope>NUCLEOTIDE SEQUENCE</scope>
    <source>
        <strain evidence="3">09-Me</strain>
    </source>
</reference>
<feature type="compositionally biased region" description="Basic and acidic residues" evidence="1">
    <location>
        <begin position="1009"/>
        <end position="1018"/>
    </location>
</feature>
<evidence type="ECO:0000256" key="1">
    <source>
        <dbReference type="SAM" id="MobiDB-lite"/>
    </source>
</evidence>
<protein>
    <submittedName>
        <fullName evidence="3">Cell surface protein SprA</fullName>
    </submittedName>
</protein>
<feature type="domain" description="Gliding motility protein SprA N-terminal" evidence="2">
    <location>
        <begin position="1048"/>
        <end position="1481"/>
    </location>
</feature>
<dbReference type="Proteomes" id="UP001221302">
    <property type="component" value="Unassembled WGS sequence"/>
</dbReference>
<sequence length="2271" mass="257383">MILILFGYLIFNIYDNNLSAKSGQLNLSNFYSFYNKAETIQNTPSLKLKNYNPIPDSIVGKKNPDDTIKVKLSKADSLKLKAKQDSLARIEASAKDSTARLQNLKYLRQDLPYIPFRPKKSSSFFVKPSEVYVQRNIRMDSTGTKVIIEEKIAGQNIRPKVEIPIEEYIKLRLDAIKRDSWEILGYQYTLKDSKKDLNQLITDITNIDIPLPSNPILSIFGPPKINLKISGQVDIHGAWRNETTEGITTSALGNTRNEPDFKQQVQINLSGTIGDKLNLSADWNTERQFQYENQLKLKYTGYEDEIVQSIEAGNVSLQTSPLVGGSEALFGIKAHFKMGPFTLTTLASQKKSEVKEVALTGGSKANKFEIHAYDYSPNHFFVDSVYQNRSLNIFNNYYGNPVPRVNSEYRIRDIQVWKSTTGLYNPTERKANAYLFLPTRKEGVPYDKKLRDSTLQSIPGIQEIDRRFILLTEGTDYILHPESGFITFKTSIQEQDAIAVAFRWEGKTDNSNDDLFVGEFTRDAVGDSTARLVLKLVKPPNLQPQFKDAWKLQLRNIYPIGGRRIKEEGFVLDIKYRIEGQEPQDNIQGVKLLQAFGFDKTDKSKTSATPDGTFDFFPDRTIMPETGEIIFPVLQPFNKDFPLDLPQDLKYSAVYDTTSTFAKQVREKDKFIITGEYSADVSANFNIGFNVVENSVKVILNGQTLTPGVDYIVDYNLGQIVIRNDNALVPGADLKITYEQNDLFSLASKTMLGLRGLYEFNRETTLGFSLLNLNQQTLSDKVRIGEEPLNNSIMGLDFKTNIDLPFITKALDKVISTSTPSSLSISGEVAYINPDPNTKKSTISSDGSRSIAYIDDFEGAKRTIPLGEAYGSWKDISVPVNLPYIGNLPEDEQMHYKGLAFWFNILPSDVNIKDIYGDRKQAPPDGQQITTLDFYFNPAKKGYYNYNPILNEPYKNWAGIMKNLSSTANNLIEQNIEFIEFWINIYEAPQNAKIHIDLGQISEDVIPNRKLDTEDKNNNDLVDEGEDTGLDGVKDPQEPNYDSVNNPDPSNDNYSFQLKREMSVNDYEKINGTEGNAVSIDLGRIPDSEDLNHNKTLDRTNSFFRYEIPLDTTKANPFVQGGGNKGWYLIKIPLKDFIEKVGSPSFSVVEFFRIWISGVDKPVHLRFAEMNLVGNQWQKVLNQKVTLEDTVLTISTVNIEDNPDYYSPKGVQRERDRTQTQYTIYKNEQSLDLIIKDLKDGDKRETVNYLPRSLDVFNYKEMKFFIHGDLKDHSGSVSHYVDDNNYATEVYVRFGSDSLNFYEYRQPVKPDWQDIGLKFSELTAIKQVKPDSIKGTYYIPAPDIPGSFYGVRGNPTLTRISFFLIGIENPINKGEKNRSYSGNIWINELRVIEAEQTPGWAYSSNASLRIADLFSASVSSSQRNPFFHGIGDRFGSREDSRSWSAAIDFDVLKLIPVNLAGSNLRVSYTHSENSSKPLYLPGTDVKVDDAQIELRRALKNQGLPDHVIEERVNALKNSTQTVGTSDLWNVSNIRFKIPTEVWYIRDIFNNLSFGFNYSKTYQRSPTILYMNKWNWGANANYSVSLSRDLFFKPKDIPLLGELINLFSDYRDMKIFFTPQSFNSSLSLTRKRDFTQTRTNPDKPDIMRDFGATRSAGFNWTFTEGGLLNLSLGYNVDIQSTLAYLLTENNIERTEGQIWREIFGGQFFGKDFNYRQSFDLRTNPKLPSIFDLNRFISINTSYSSSYQWQNNFSQGELGRAAGYSSKLNASLSIRLKSIFAPLFETTEVKKPVIGIPQQTQPQRTGGRRSNRGADRNLQQQNQGVVHDSTKTAVDSLVRKSEILDTMDIAKEDTVEGINPLKLTLDYLKLGIKYILFDYEQISINYSQSSSYSGGGILGEGTGFNNFWGAKQSDNKGPSRLFMLGLSNNIGKRAPLGNLQDNYTHRNDLDLKTSRQLWEGAQIDIRWRVGWGINKSVTIQTDSFGVPKIANQISTGTIDRSFLSLPPFLFIKSGIKQVNKLYDPTSPDPSANLSDAFKRGFESFSLLSRIPFLAKVMSYIPRPNWSFNWSGLEQLSIFKFAKRVSINHSYDSQYSEGWKINPDGKQEIQTQKVDYGFNPLIGMTFNFDELFGGNFQSSIRYTAKTSYSLGVTTRNVTEAFSRDINFTASYSKSGFDLPLFGISLKNDLEISLSYTRGQTSSIIYLMDNYKDGGTPQDGKTTTTIEPKIRYVMSSRVTLSIFYRRTTIEPKGASHVPPSKTNEAGVDVRIAIQP</sequence>
<comment type="caution">
    <text evidence="3">The sequence shown here is derived from an EMBL/GenBank/DDBJ whole genome shotgun (WGS) entry which is preliminary data.</text>
</comment>
<dbReference type="NCBIfam" id="TIGR04189">
    <property type="entry name" value="surface_SprA"/>
    <property type="match status" value="1"/>
</dbReference>
<dbReference type="InterPro" id="IPR026377">
    <property type="entry name" value="Cell_surface_SprA"/>
</dbReference>
<dbReference type="InterPro" id="IPR025684">
    <property type="entry name" value="SprA_N_dom"/>
</dbReference>
<evidence type="ECO:0000313" key="4">
    <source>
        <dbReference type="Proteomes" id="UP001221302"/>
    </source>
</evidence>
<gene>
    <name evidence="3" type="primary">sprA</name>
    <name evidence="3" type="ORF">P0M35_00735</name>
</gene>
<feature type="region of interest" description="Disordered" evidence="1">
    <location>
        <begin position="1009"/>
        <end position="1051"/>
    </location>
</feature>
<evidence type="ECO:0000259" key="2">
    <source>
        <dbReference type="Pfam" id="PF14349"/>
    </source>
</evidence>
<keyword evidence="4" id="KW-1185">Reference proteome</keyword>
<dbReference type="Pfam" id="PF14349">
    <property type="entry name" value="SprA_N"/>
    <property type="match status" value="1"/>
</dbReference>
<feature type="region of interest" description="Disordered" evidence="1">
    <location>
        <begin position="1792"/>
        <end position="1826"/>
    </location>
</feature>
<dbReference type="RefSeq" id="WP_321534426.1">
    <property type="nucleotide sequence ID" value="NZ_JARGDL010000001.1"/>
</dbReference>
<accession>A0AAE3NTP8</accession>
<evidence type="ECO:0000313" key="3">
    <source>
        <dbReference type="EMBL" id="MDF1610661.1"/>
    </source>
</evidence>
<dbReference type="EMBL" id="JARGDL010000001">
    <property type="protein sequence ID" value="MDF1610661.1"/>
    <property type="molecule type" value="Genomic_DNA"/>
</dbReference>
<name>A0AAE3NTP8_9BACT</name>
<feature type="compositionally biased region" description="Low complexity" evidence="1">
    <location>
        <begin position="1039"/>
        <end position="1051"/>
    </location>
</feature>
<feature type="compositionally biased region" description="Low complexity" evidence="1">
    <location>
        <begin position="1792"/>
        <end position="1803"/>
    </location>
</feature>
<organism evidence="3 4">
    <name type="scientific">Stygiobacter electus</name>
    <dbReference type="NCBI Taxonomy" id="3032292"/>
    <lineage>
        <taxon>Bacteria</taxon>
        <taxon>Pseudomonadati</taxon>
        <taxon>Ignavibacteriota</taxon>
        <taxon>Ignavibacteria</taxon>
        <taxon>Ignavibacteriales</taxon>
        <taxon>Melioribacteraceae</taxon>
        <taxon>Stygiobacter</taxon>
    </lineage>
</organism>
<proteinExistence type="predicted"/>